<evidence type="ECO:0000256" key="8">
    <source>
        <dbReference type="ARBA" id="ARBA00023136"/>
    </source>
</evidence>
<sequence length="131" mass="13991">MAGISRGLSGAFQAARSGFNSFLRTNKEARAKAALNTLEQNEAKVSSAAAEFIAATTTYLPQRWAAARTEFKYVISQVTNLTTLSNLTVSQVSAGALAVFEVYGFFVVGEILGKRQLIGYPVKPHAAAAHH</sequence>
<dbReference type="EMBL" id="HBEZ01004525">
    <property type="protein sequence ID" value="CAD8624843.1"/>
    <property type="molecule type" value="Transcribed_RNA"/>
</dbReference>
<evidence type="ECO:0000256" key="2">
    <source>
        <dbReference type="ARBA" id="ARBA00005699"/>
    </source>
</evidence>
<dbReference type="GO" id="GO:0015986">
    <property type="term" value="P:proton motive force-driven ATP synthesis"/>
    <property type="evidence" value="ECO:0007669"/>
    <property type="project" value="InterPro"/>
</dbReference>
<protein>
    <recommendedName>
        <fullName evidence="11">ATP synthase subunit g, mitochondrial</fullName>
    </recommendedName>
</protein>
<evidence type="ECO:0000313" key="10">
    <source>
        <dbReference type="EMBL" id="CAD8624843.1"/>
    </source>
</evidence>
<keyword evidence="3" id="KW-0813">Transport</keyword>
<keyword evidence="5" id="KW-0375">Hydrogen ion transport</keyword>
<evidence type="ECO:0000256" key="4">
    <source>
        <dbReference type="ARBA" id="ARBA00022547"/>
    </source>
</evidence>
<dbReference type="Pfam" id="PF04718">
    <property type="entry name" value="ATP-synt_G"/>
    <property type="match status" value="1"/>
</dbReference>
<comment type="similarity">
    <text evidence="2">Belongs to the ATPase g subunit family.</text>
</comment>
<evidence type="ECO:0000256" key="5">
    <source>
        <dbReference type="ARBA" id="ARBA00022781"/>
    </source>
</evidence>
<keyword evidence="7" id="KW-0496">Mitochondrion</keyword>
<reference evidence="10" key="1">
    <citation type="submission" date="2021-01" db="EMBL/GenBank/DDBJ databases">
        <authorList>
            <person name="Corre E."/>
            <person name="Pelletier E."/>
            <person name="Niang G."/>
            <person name="Scheremetjew M."/>
            <person name="Finn R."/>
            <person name="Kale V."/>
            <person name="Holt S."/>
            <person name="Cochrane G."/>
            <person name="Meng A."/>
            <person name="Brown T."/>
            <person name="Cohen L."/>
        </authorList>
    </citation>
    <scope>NUCLEOTIDE SEQUENCE</scope>
    <source>
        <strain evidence="10">CCAP979/52</strain>
    </source>
</reference>
<dbReference type="GO" id="GO:0031966">
    <property type="term" value="C:mitochondrial membrane"/>
    <property type="evidence" value="ECO:0007669"/>
    <property type="project" value="UniProtKB-SubCell"/>
</dbReference>
<proteinExistence type="inferred from homology"/>
<dbReference type="InterPro" id="IPR006808">
    <property type="entry name" value="ATP_synth_F0_gsu_mt"/>
</dbReference>
<keyword evidence="9" id="KW-0066">ATP synthesis</keyword>
<evidence type="ECO:0000256" key="1">
    <source>
        <dbReference type="ARBA" id="ARBA00004325"/>
    </source>
</evidence>
<evidence type="ECO:0000256" key="7">
    <source>
        <dbReference type="ARBA" id="ARBA00023128"/>
    </source>
</evidence>
<keyword evidence="6" id="KW-0406">Ion transport</keyword>
<name>A0A7S0LZK6_9CRYP</name>
<accession>A0A7S0LZK6</accession>
<keyword evidence="8" id="KW-0472">Membrane</keyword>
<evidence type="ECO:0008006" key="11">
    <source>
        <dbReference type="Google" id="ProtNLM"/>
    </source>
</evidence>
<dbReference type="GO" id="GO:0015078">
    <property type="term" value="F:proton transmembrane transporter activity"/>
    <property type="evidence" value="ECO:0007669"/>
    <property type="project" value="InterPro"/>
</dbReference>
<gene>
    <name evidence="10" type="ORF">CCUR1050_LOCUS2519</name>
</gene>
<dbReference type="GO" id="GO:0045259">
    <property type="term" value="C:proton-transporting ATP synthase complex"/>
    <property type="evidence" value="ECO:0007669"/>
    <property type="project" value="UniProtKB-KW"/>
</dbReference>
<comment type="subcellular location">
    <subcellularLocation>
        <location evidence="1">Mitochondrion membrane</location>
    </subcellularLocation>
</comment>
<organism evidence="10">
    <name type="scientific">Cryptomonas curvata</name>
    <dbReference type="NCBI Taxonomy" id="233186"/>
    <lineage>
        <taxon>Eukaryota</taxon>
        <taxon>Cryptophyceae</taxon>
        <taxon>Cryptomonadales</taxon>
        <taxon>Cryptomonadaceae</taxon>
        <taxon>Cryptomonas</taxon>
    </lineage>
</organism>
<dbReference type="PANTHER" id="PTHR12386">
    <property type="entry name" value="ATP SYNTHASE SUBUNIT"/>
    <property type="match status" value="1"/>
</dbReference>
<evidence type="ECO:0000256" key="9">
    <source>
        <dbReference type="ARBA" id="ARBA00023310"/>
    </source>
</evidence>
<evidence type="ECO:0000256" key="3">
    <source>
        <dbReference type="ARBA" id="ARBA00022448"/>
    </source>
</evidence>
<dbReference type="AlphaFoldDB" id="A0A7S0LZK6"/>
<keyword evidence="4" id="KW-0138">CF(0)</keyword>
<evidence type="ECO:0000256" key="6">
    <source>
        <dbReference type="ARBA" id="ARBA00023065"/>
    </source>
</evidence>